<proteinExistence type="predicted"/>
<organism evidence="2 3">
    <name type="scientific">Solanum commersonii</name>
    <name type="common">Commerson's wild potato</name>
    <name type="synonym">Commerson's nightshade</name>
    <dbReference type="NCBI Taxonomy" id="4109"/>
    <lineage>
        <taxon>Eukaryota</taxon>
        <taxon>Viridiplantae</taxon>
        <taxon>Streptophyta</taxon>
        <taxon>Embryophyta</taxon>
        <taxon>Tracheophyta</taxon>
        <taxon>Spermatophyta</taxon>
        <taxon>Magnoliopsida</taxon>
        <taxon>eudicotyledons</taxon>
        <taxon>Gunneridae</taxon>
        <taxon>Pentapetalae</taxon>
        <taxon>asterids</taxon>
        <taxon>lamiids</taxon>
        <taxon>Solanales</taxon>
        <taxon>Solanaceae</taxon>
        <taxon>Solanoideae</taxon>
        <taxon>Solaneae</taxon>
        <taxon>Solanum</taxon>
    </lineage>
</organism>
<feature type="compositionally biased region" description="Polar residues" evidence="1">
    <location>
        <begin position="82"/>
        <end position="98"/>
    </location>
</feature>
<evidence type="ECO:0008006" key="4">
    <source>
        <dbReference type="Google" id="ProtNLM"/>
    </source>
</evidence>
<evidence type="ECO:0000256" key="1">
    <source>
        <dbReference type="SAM" id="MobiDB-lite"/>
    </source>
</evidence>
<sequence length="107" mass="11664">MIFGMVEIPYVPIEPDMPPATTRDDVRVEEVANPESKAETDKEMLEVAEQTSYEGLMENEEVMVDTVVQTSLANAPLAAPSGSDTVDVTSGTKTQVQSVLHRALMPR</sequence>
<comment type="caution">
    <text evidence="2">The sequence shown here is derived from an EMBL/GenBank/DDBJ whole genome shotgun (WGS) entry which is preliminary data.</text>
</comment>
<accession>A0A9J6B0Q2</accession>
<gene>
    <name evidence="2" type="ORF">H5410_001961</name>
</gene>
<dbReference type="Proteomes" id="UP000824120">
    <property type="component" value="Chromosome 1"/>
</dbReference>
<evidence type="ECO:0000313" key="2">
    <source>
        <dbReference type="EMBL" id="KAG5630244.1"/>
    </source>
</evidence>
<reference evidence="2 3" key="1">
    <citation type="submission" date="2020-09" db="EMBL/GenBank/DDBJ databases">
        <title>De no assembly of potato wild relative species, Solanum commersonii.</title>
        <authorList>
            <person name="Cho K."/>
        </authorList>
    </citation>
    <scope>NUCLEOTIDE SEQUENCE [LARGE SCALE GENOMIC DNA]</scope>
    <source>
        <strain evidence="2">LZ3.2</strain>
        <tissue evidence="2">Leaf</tissue>
    </source>
</reference>
<dbReference type="AlphaFoldDB" id="A0A9J6B0Q2"/>
<evidence type="ECO:0000313" key="3">
    <source>
        <dbReference type="Proteomes" id="UP000824120"/>
    </source>
</evidence>
<dbReference type="EMBL" id="JACXVP010000001">
    <property type="protein sequence ID" value="KAG5630244.1"/>
    <property type="molecule type" value="Genomic_DNA"/>
</dbReference>
<feature type="region of interest" description="Disordered" evidence="1">
    <location>
        <begin position="77"/>
        <end position="107"/>
    </location>
</feature>
<protein>
    <recommendedName>
        <fullName evidence="4">Polyprotein protein</fullName>
    </recommendedName>
</protein>
<name>A0A9J6B0Q2_SOLCO</name>
<keyword evidence="3" id="KW-1185">Reference proteome</keyword>